<organism evidence="3 4">
    <name type="scientific">Desulfatitalea alkaliphila</name>
    <dbReference type="NCBI Taxonomy" id="2929485"/>
    <lineage>
        <taxon>Bacteria</taxon>
        <taxon>Pseudomonadati</taxon>
        <taxon>Thermodesulfobacteriota</taxon>
        <taxon>Desulfobacteria</taxon>
        <taxon>Desulfobacterales</taxon>
        <taxon>Desulfosarcinaceae</taxon>
        <taxon>Desulfatitalea</taxon>
    </lineage>
</organism>
<feature type="compositionally biased region" description="Low complexity" evidence="1">
    <location>
        <begin position="29"/>
        <end position="47"/>
    </location>
</feature>
<feature type="compositionally biased region" description="Basic and acidic residues" evidence="1">
    <location>
        <begin position="119"/>
        <end position="135"/>
    </location>
</feature>
<sequence length="481" mass="50851">MGKDSLIKSTTAKSGAKKKKTTSKKTTAKKSAPAKSKTKKSAAAAGKKTTKAAAKKTTAKTTVKDLLFKQFDSRFTPAAGGPPTADRSAMSAPPLITADDPAEVQRLRGLLDRRFSMAEIKAAAKEPPPVEKKPAAPEPDVPEPPVTASTEVPAGEQETAPPDPPEAAKPVEQPAAPIATPAPPEAKAPVSEAGSAEDPPPVAEEVSAQTPTPVPEPPAATSAAAASVPTAPAEEPPKPAVATAPAAEQVYQSMEEPAVQSRNMSSGAPPAADESTSDPVMRAMKIGIAALCVVVLFILWASFANSKRYYISEDRHGMTILQGAFSPTGKRVLAVLPGRQPADPVQAVYSRKEVFPLIFQFHLDQADAKLAETGLPDFDTIQTRLDLADAFALDKGMRASVTQRRNHLQRTQLIHQAHVEISKDTLPAMSTALQQLRQAQRLAADPVQLEAINQMITLVNERRAGLQARIAAETEEETGTR</sequence>
<protein>
    <submittedName>
        <fullName evidence="3">Uncharacterized protein</fullName>
    </submittedName>
</protein>
<dbReference type="RefSeq" id="WP_246905125.1">
    <property type="nucleotide sequence ID" value="NZ_JALJRB010000007.1"/>
</dbReference>
<comment type="caution">
    <text evidence="3">The sequence shown here is derived from an EMBL/GenBank/DDBJ whole genome shotgun (WGS) entry which is preliminary data.</text>
</comment>
<evidence type="ECO:0000313" key="3">
    <source>
        <dbReference type="EMBL" id="MCJ8500518.1"/>
    </source>
</evidence>
<keyword evidence="4" id="KW-1185">Reference proteome</keyword>
<reference evidence="3" key="1">
    <citation type="submission" date="2022-04" db="EMBL/GenBank/DDBJ databases">
        <title>Desulfatitalea alkaliphila sp. nov., a novel anaerobic sulfate-reducing bacterium isolated from terrestrial mud volcano, Taman Peninsula, Russia.</title>
        <authorList>
            <person name="Khomyakova M.A."/>
            <person name="Merkel A.Y."/>
            <person name="Slobodkin A.I."/>
        </authorList>
    </citation>
    <scope>NUCLEOTIDE SEQUENCE</scope>
    <source>
        <strain evidence="3">M08but</strain>
    </source>
</reference>
<feature type="compositionally biased region" description="Basic residues" evidence="1">
    <location>
        <begin position="48"/>
        <end position="58"/>
    </location>
</feature>
<feature type="compositionally biased region" description="Pro residues" evidence="1">
    <location>
        <begin position="136"/>
        <end position="145"/>
    </location>
</feature>
<accession>A0AA41UPI7</accession>
<evidence type="ECO:0000256" key="1">
    <source>
        <dbReference type="SAM" id="MobiDB-lite"/>
    </source>
</evidence>
<name>A0AA41UPI7_9BACT</name>
<gene>
    <name evidence="3" type="ORF">MRX98_08035</name>
</gene>
<dbReference type="EMBL" id="JALJRB010000007">
    <property type="protein sequence ID" value="MCJ8500518.1"/>
    <property type="molecule type" value="Genomic_DNA"/>
</dbReference>
<dbReference type="Proteomes" id="UP001165427">
    <property type="component" value="Unassembled WGS sequence"/>
</dbReference>
<keyword evidence="2" id="KW-0812">Transmembrane</keyword>
<feature type="compositionally biased region" description="Low complexity" evidence="1">
    <location>
        <begin position="219"/>
        <end position="233"/>
    </location>
</feature>
<proteinExistence type="predicted"/>
<dbReference type="AlphaFoldDB" id="A0AA41UPI7"/>
<evidence type="ECO:0000313" key="4">
    <source>
        <dbReference type="Proteomes" id="UP001165427"/>
    </source>
</evidence>
<evidence type="ECO:0000256" key="2">
    <source>
        <dbReference type="SAM" id="Phobius"/>
    </source>
</evidence>
<feature type="region of interest" description="Disordered" evidence="1">
    <location>
        <begin position="1"/>
        <end position="101"/>
    </location>
</feature>
<feature type="region of interest" description="Disordered" evidence="1">
    <location>
        <begin position="119"/>
        <end position="276"/>
    </location>
</feature>
<keyword evidence="2" id="KW-1133">Transmembrane helix</keyword>
<keyword evidence="2" id="KW-0472">Membrane</keyword>
<feature type="transmembrane region" description="Helical" evidence="2">
    <location>
        <begin position="286"/>
        <end position="303"/>
    </location>
</feature>
<feature type="compositionally biased region" description="Basic residues" evidence="1">
    <location>
        <begin position="15"/>
        <end position="28"/>
    </location>
</feature>